<keyword evidence="2" id="KW-0472">Membrane</keyword>
<proteinExistence type="predicted"/>
<feature type="transmembrane region" description="Helical" evidence="2">
    <location>
        <begin position="150"/>
        <end position="172"/>
    </location>
</feature>
<keyword evidence="2" id="KW-1133">Transmembrane helix</keyword>
<dbReference type="EMBL" id="JACAZI010000013">
    <property type="protein sequence ID" value="KAF7346003.1"/>
    <property type="molecule type" value="Genomic_DNA"/>
</dbReference>
<accession>A0A8H7CSN1</accession>
<evidence type="ECO:0000256" key="2">
    <source>
        <dbReference type="SAM" id="Phobius"/>
    </source>
</evidence>
<sequence>MKPHRRLTLYMCHCLVCYTKLTAEFKALKPYITSKSSTLPGATSASVLATPTRRPSSEGTGKCDHDQCECEEVPELICVLLRNWHFVVDHPLWAVISDCRQRVCIWQWCLSCEGGADVDGALRCRAAGVLAEERACAEETTWLHRVVRPWPMYFFTIQWNILFIFLCVLYCAI</sequence>
<protein>
    <submittedName>
        <fullName evidence="3">Uncharacterized protein</fullName>
    </submittedName>
</protein>
<evidence type="ECO:0000256" key="1">
    <source>
        <dbReference type="SAM" id="MobiDB-lite"/>
    </source>
</evidence>
<feature type="region of interest" description="Disordered" evidence="1">
    <location>
        <begin position="37"/>
        <end position="62"/>
    </location>
</feature>
<name>A0A8H7CSN1_9AGAR</name>
<organism evidence="3 4">
    <name type="scientific">Mycena venus</name>
    <dbReference type="NCBI Taxonomy" id="2733690"/>
    <lineage>
        <taxon>Eukaryota</taxon>
        <taxon>Fungi</taxon>
        <taxon>Dikarya</taxon>
        <taxon>Basidiomycota</taxon>
        <taxon>Agaricomycotina</taxon>
        <taxon>Agaricomycetes</taxon>
        <taxon>Agaricomycetidae</taxon>
        <taxon>Agaricales</taxon>
        <taxon>Marasmiineae</taxon>
        <taxon>Mycenaceae</taxon>
        <taxon>Mycena</taxon>
    </lineage>
</organism>
<comment type="caution">
    <text evidence="3">The sequence shown here is derived from an EMBL/GenBank/DDBJ whole genome shotgun (WGS) entry which is preliminary data.</text>
</comment>
<evidence type="ECO:0000313" key="3">
    <source>
        <dbReference type="EMBL" id="KAF7346003.1"/>
    </source>
</evidence>
<keyword evidence="4" id="KW-1185">Reference proteome</keyword>
<keyword evidence="2" id="KW-0812">Transmembrane</keyword>
<dbReference type="AlphaFoldDB" id="A0A8H7CSN1"/>
<evidence type="ECO:0000313" key="4">
    <source>
        <dbReference type="Proteomes" id="UP000620124"/>
    </source>
</evidence>
<reference evidence="3" key="1">
    <citation type="submission" date="2020-05" db="EMBL/GenBank/DDBJ databases">
        <title>Mycena genomes resolve the evolution of fungal bioluminescence.</title>
        <authorList>
            <person name="Tsai I.J."/>
        </authorList>
    </citation>
    <scope>NUCLEOTIDE SEQUENCE</scope>
    <source>
        <strain evidence="3">CCC161011</strain>
    </source>
</reference>
<feature type="compositionally biased region" description="Polar residues" evidence="1">
    <location>
        <begin position="37"/>
        <end position="59"/>
    </location>
</feature>
<dbReference type="Proteomes" id="UP000620124">
    <property type="component" value="Unassembled WGS sequence"/>
</dbReference>
<gene>
    <name evidence="3" type="ORF">MVEN_01623000</name>
</gene>